<dbReference type="Proteomes" id="UP000655443">
    <property type="component" value="Unassembled WGS sequence"/>
</dbReference>
<keyword evidence="3" id="KW-1185">Reference proteome</keyword>
<evidence type="ECO:0000256" key="1">
    <source>
        <dbReference type="SAM" id="MobiDB-lite"/>
    </source>
</evidence>
<proteinExistence type="predicted"/>
<dbReference type="InterPro" id="IPR017946">
    <property type="entry name" value="PLC-like_Pdiesterase_TIM-brl"/>
</dbReference>
<evidence type="ECO:0000313" key="2">
    <source>
        <dbReference type="EMBL" id="GHE15747.1"/>
    </source>
</evidence>
<sequence>MLRCGSPVGHGRHDGESLRTAAKEPSATNRRQARPAQPLLTTASTAGTASDLDISDSARSLTVRPRLFLTSAWHCRPARGAAPVHRRLVLPTAFTRCRRRWGVAALSDVLAVILVWSARELPGRPRQLPPALRTPWLTGRGTAGPRTTGEYGATTSSNNTLTLPIAPVPHAYGALQACLASPEQSGADPGRKAQMSYFIKNLAYVSVGGMLLNGLTAETAQAASSRPIWAIAHRVLEKKAVDAALNHGANALEIDMTAENGGPWWAQHDAGALGRGDKAADLFTYIGQQRSAGKNVSFVWLDMKTPNGCGTHIPSYNQCKVQALAEDARKLLEDKGIYVMYGFPQLSGVQPNKSGLRYMAQHLTDKEAISVSAGSGIKPYGEFDNAFNVLKTVEQIPPDQRVIDSGFFNPGLAKKQQILDGLKKGAGYRAENNLARVFGWTAVYSSQVSEMLDTGADGVIYGNASRQYTGDKSNEELMKKFHDRIASSGGSLRLATTADAPFGKGKQPASPGLYLKATYSRQCLSRSTFNMPAMEDCSAATPWKELPNSNGTFKLQNLATGLCLTEVMGRLAANPKCGGNEEKYQQWSRQGDMLKNRSYFLNGASLTKDPNSQQAHDVHWEEIKVG</sequence>
<dbReference type="GO" id="GO:0006629">
    <property type="term" value="P:lipid metabolic process"/>
    <property type="evidence" value="ECO:0007669"/>
    <property type="project" value="InterPro"/>
</dbReference>
<organism evidence="2 3">
    <name type="scientific">Streptomyces alanosinicus</name>
    <dbReference type="NCBI Taxonomy" id="68171"/>
    <lineage>
        <taxon>Bacteria</taxon>
        <taxon>Bacillati</taxon>
        <taxon>Actinomycetota</taxon>
        <taxon>Actinomycetes</taxon>
        <taxon>Kitasatosporales</taxon>
        <taxon>Streptomycetaceae</taxon>
        <taxon>Streptomyces</taxon>
    </lineage>
</organism>
<feature type="compositionally biased region" description="Low complexity" evidence="1">
    <location>
        <begin position="138"/>
        <end position="149"/>
    </location>
</feature>
<feature type="region of interest" description="Disordered" evidence="1">
    <location>
        <begin position="1"/>
        <end position="45"/>
    </location>
</feature>
<dbReference type="Gene3D" id="2.80.10.50">
    <property type="match status" value="1"/>
</dbReference>
<accession>A0A918YT81</accession>
<dbReference type="Gene3D" id="3.20.20.190">
    <property type="entry name" value="Phosphatidylinositol (PI) phosphodiesterase"/>
    <property type="match status" value="1"/>
</dbReference>
<comment type="caution">
    <text evidence="2">The sequence shown here is derived from an EMBL/GenBank/DDBJ whole genome shotgun (WGS) entry which is preliminary data.</text>
</comment>
<reference evidence="2" key="1">
    <citation type="journal article" date="2014" name="Int. J. Syst. Evol. Microbiol.">
        <title>Complete genome sequence of Corynebacterium casei LMG S-19264T (=DSM 44701T), isolated from a smear-ripened cheese.</title>
        <authorList>
            <consortium name="US DOE Joint Genome Institute (JGI-PGF)"/>
            <person name="Walter F."/>
            <person name="Albersmeier A."/>
            <person name="Kalinowski J."/>
            <person name="Ruckert C."/>
        </authorList>
    </citation>
    <scope>NUCLEOTIDE SEQUENCE</scope>
    <source>
        <strain evidence="2">JCM 4714</strain>
    </source>
</reference>
<dbReference type="GO" id="GO:0008081">
    <property type="term" value="F:phosphoric diester hydrolase activity"/>
    <property type="evidence" value="ECO:0007669"/>
    <property type="project" value="InterPro"/>
</dbReference>
<feature type="region of interest" description="Disordered" evidence="1">
    <location>
        <begin position="131"/>
        <end position="151"/>
    </location>
</feature>
<dbReference type="EMBL" id="BMVG01000067">
    <property type="protein sequence ID" value="GHE15747.1"/>
    <property type="molecule type" value="Genomic_DNA"/>
</dbReference>
<gene>
    <name evidence="2" type="ORF">GCM10010339_91410</name>
</gene>
<protein>
    <recommendedName>
        <fullName evidence="4">Phospholipase D</fullName>
    </recommendedName>
</protein>
<reference evidence="2" key="2">
    <citation type="submission" date="2020-09" db="EMBL/GenBank/DDBJ databases">
        <authorList>
            <person name="Sun Q."/>
            <person name="Ohkuma M."/>
        </authorList>
    </citation>
    <scope>NUCLEOTIDE SEQUENCE</scope>
    <source>
        <strain evidence="2">JCM 4714</strain>
    </source>
</reference>
<evidence type="ECO:0000313" key="3">
    <source>
        <dbReference type="Proteomes" id="UP000655443"/>
    </source>
</evidence>
<dbReference type="AlphaFoldDB" id="A0A918YT81"/>
<name>A0A918YT81_9ACTN</name>
<evidence type="ECO:0008006" key="4">
    <source>
        <dbReference type="Google" id="ProtNLM"/>
    </source>
</evidence>